<evidence type="ECO:0000256" key="1">
    <source>
        <dbReference type="SAM" id="Phobius"/>
    </source>
</evidence>
<dbReference type="RefSeq" id="WP_075086385.1">
    <property type="nucleotide sequence ID" value="NZ_CP042912.1"/>
</dbReference>
<accession>A0A5B9PDF5</accession>
<protein>
    <submittedName>
        <fullName evidence="2">Uncharacterized protein</fullName>
    </submittedName>
</protein>
<feature type="transmembrane region" description="Helical" evidence="1">
    <location>
        <begin position="489"/>
        <end position="508"/>
    </location>
</feature>
<dbReference type="EMBL" id="CP042912">
    <property type="protein sequence ID" value="QEG22606.1"/>
    <property type="molecule type" value="Genomic_DNA"/>
</dbReference>
<evidence type="ECO:0000313" key="2">
    <source>
        <dbReference type="EMBL" id="QEG22606.1"/>
    </source>
</evidence>
<feature type="transmembrane region" description="Helical" evidence="1">
    <location>
        <begin position="461"/>
        <end position="483"/>
    </location>
</feature>
<feature type="transmembrane region" description="Helical" evidence="1">
    <location>
        <begin position="32"/>
        <end position="53"/>
    </location>
</feature>
<gene>
    <name evidence="2" type="ORF">MFFC18_24890</name>
</gene>
<keyword evidence="1" id="KW-1133">Transmembrane helix</keyword>
<name>A0A5B9PDF5_9BACT</name>
<sequence length="607" mass="66939">MEESGIEITPLGDGVEICLPCRLLGGVARAGWFVIAFGAMATLFMISWISVPVGWGINVVWQGNIFGLLLVGFGCFGLVGLYGTAKLLALGMAIVHNRTRCVVTVGPKRIVSCERFGWFSFKTKINRGDVKQLFVLPLAAVKSGERDSDDEQKALGLLGTFFGGDASDFFSISTRKLKGKLIAPAYPADVLQPVAAAVAQELNRNRSDAVLIVRDSSKQQQPSPKVGVTVEQLSKDEIESADFELPEDSELEAIEEGDSVVYRIPKRTLSKGSNGLFMFSVFWNGFLLLVTLAMIKANAFDWPPIAIITGFWLVGIGLLVTAIYLARQSAMIGVKDRMLFIERTTIFGTRWTEFQSAAVESLEVADANMEVNGVPVMNLRIQPHEGKAVKMFSHLDPQELRWLAQQLRRELGVEEKRLQLNAETFDYSSAESEPHQTDIEVHRDADSTAIRVPPLDFEGSATFQIIGLTMCLLPFPGVLAAIWFAGFDFMFVMFGIVATAIGATMVAIHRVISTRQFQIDVSRNQLDVRVDGFMTNRHHVLSYPQIRSVEVVDSGVKVNNRSMYCLKVKAKQGAGVSIMTGRRQDELVYVASLIREKLNLDPASKSD</sequence>
<evidence type="ECO:0000313" key="3">
    <source>
        <dbReference type="Proteomes" id="UP000322214"/>
    </source>
</evidence>
<keyword evidence="1" id="KW-0812">Transmembrane</keyword>
<feature type="transmembrane region" description="Helical" evidence="1">
    <location>
        <begin position="305"/>
        <end position="326"/>
    </location>
</feature>
<dbReference type="Proteomes" id="UP000322214">
    <property type="component" value="Chromosome"/>
</dbReference>
<keyword evidence="3" id="KW-1185">Reference proteome</keyword>
<feature type="transmembrane region" description="Helical" evidence="1">
    <location>
        <begin position="276"/>
        <end position="299"/>
    </location>
</feature>
<proteinExistence type="predicted"/>
<dbReference type="STRING" id="980251.GCA_001642875_04706"/>
<keyword evidence="1" id="KW-0472">Membrane</keyword>
<organism evidence="2 3">
    <name type="scientific">Mariniblastus fucicola</name>
    <dbReference type="NCBI Taxonomy" id="980251"/>
    <lineage>
        <taxon>Bacteria</taxon>
        <taxon>Pseudomonadati</taxon>
        <taxon>Planctomycetota</taxon>
        <taxon>Planctomycetia</taxon>
        <taxon>Pirellulales</taxon>
        <taxon>Pirellulaceae</taxon>
        <taxon>Mariniblastus</taxon>
    </lineage>
</organism>
<reference evidence="2 3" key="1">
    <citation type="submission" date="2019-08" db="EMBL/GenBank/DDBJ databases">
        <title>Deep-cultivation of Planctomycetes and their phenomic and genomic characterization uncovers novel biology.</title>
        <authorList>
            <person name="Wiegand S."/>
            <person name="Jogler M."/>
            <person name="Boedeker C."/>
            <person name="Pinto D."/>
            <person name="Vollmers J."/>
            <person name="Rivas-Marin E."/>
            <person name="Kohn T."/>
            <person name="Peeters S.H."/>
            <person name="Heuer A."/>
            <person name="Rast P."/>
            <person name="Oberbeckmann S."/>
            <person name="Bunk B."/>
            <person name="Jeske O."/>
            <person name="Meyerdierks A."/>
            <person name="Storesund J.E."/>
            <person name="Kallscheuer N."/>
            <person name="Luecker S."/>
            <person name="Lage O.M."/>
            <person name="Pohl T."/>
            <person name="Merkel B.J."/>
            <person name="Hornburger P."/>
            <person name="Mueller R.-W."/>
            <person name="Bruemmer F."/>
            <person name="Labrenz M."/>
            <person name="Spormann A.M."/>
            <person name="Op den Camp H."/>
            <person name="Overmann J."/>
            <person name="Amann R."/>
            <person name="Jetten M.S.M."/>
            <person name="Mascher T."/>
            <person name="Medema M.H."/>
            <person name="Devos D.P."/>
            <person name="Kaster A.-K."/>
            <person name="Ovreas L."/>
            <person name="Rohde M."/>
            <person name="Galperin M.Y."/>
            <person name="Jogler C."/>
        </authorList>
    </citation>
    <scope>NUCLEOTIDE SEQUENCE [LARGE SCALE GENOMIC DNA]</scope>
    <source>
        <strain evidence="2 3">FC18</strain>
    </source>
</reference>
<feature type="transmembrane region" description="Helical" evidence="1">
    <location>
        <begin position="65"/>
        <end position="90"/>
    </location>
</feature>
<dbReference type="AlphaFoldDB" id="A0A5B9PDF5"/>
<dbReference type="KEGG" id="mff:MFFC18_24890"/>